<feature type="transmembrane region" description="Helical" evidence="5">
    <location>
        <begin position="41"/>
        <end position="59"/>
    </location>
</feature>
<evidence type="ECO:0000256" key="4">
    <source>
        <dbReference type="ARBA" id="ARBA00023136"/>
    </source>
</evidence>
<dbReference type="Pfam" id="PF13564">
    <property type="entry name" value="DoxX_2"/>
    <property type="match status" value="1"/>
</dbReference>
<feature type="transmembrane region" description="Helical" evidence="5">
    <location>
        <begin position="65"/>
        <end position="85"/>
    </location>
</feature>
<name>A0A2T6AGZ7_9FLAO</name>
<organism evidence="6 7">
    <name type="scientific">Christiangramia gaetbulicola</name>
    <dbReference type="NCBI Taxonomy" id="703340"/>
    <lineage>
        <taxon>Bacteria</taxon>
        <taxon>Pseudomonadati</taxon>
        <taxon>Bacteroidota</taxon>
        <taxon>Flavobacteriia</taxon>
        <taxon>Flavobacteriales</taxon>
        <taxon>Flavobacteriaceae</taxon>
        <taxon>Christiangramia</taxon>
    </lineage>
</organism>
<accession>A0A2T6AGZ7</accession>
<evidence type="ECO:0000256" key="3">
    <source>
        <dbReference type="ARBA" id="ARBA00022989"/>
    </source>
</evidence>
<dbReference type="GO" id="GO:0016020">
    <property type="term" value="C:membrane"/>
    <property type="evidence" value="ECO:0007669"/>
    <property type="project" value="UniProtKB-SubCell"/>
</dbReference>
<sequence length="116" mass="13056">MTFLTYLVIFSTISFLFFGVSCFFTEHMRNEFIRYGLSKQLYLVGSLQIAGALGLGFGYKFFPSIAIFSAIGLSVLMLLGFGVRLKIRDSFIQSSPSIIYAVINTYISISLFHSIY</sequence>
<feature type="transmembrane region" description="Helical" evidence="5">
    <location>
        <begin position="6"/>
        <end position="25"/>
    </location>
</feature>
<evidence type="ECO:0000256" key="5">
    <source>
        <dbReference type="SAM" id="Phobius"/>
    </source>
</evidence>
<comment type="caution">
    <text evidence="6">The sequence shown here is derived from an EMBL/GenBank/DDBJ whole genome shotgun (WGS) entry which is preliminary data.</text>
</comment>
<dbReference type="RefSeq" id="WP_108171557.1">
    <property type="nucleotide sequence ID" value="NZ_QBKQ01000002.1"/>
</dbReference>
<protein>
    <submittedName>
        <fullName evidence="6">DoxX-like protein</fullName>
    </submittedName>
</protein>
<keyword evidence="3 5" id="KW-1133">Transmembrane helix</keyword>
<dbReference type="EMBL" id="QBKQ01000002">
    <property type="protein sequence ID" value="PTX43100.1"/>
    <property type="molecule type" value="Genomic_DNA"/>
</dbReference>
<feature type="transmembrane region" description="Helical" evidence="5">
    <location>
        <begin position="97"/>
        <end position="115"/>
    </location>
</feature>
<keyword evidence="4 5" id="KW-0472">Membrane</keyword>
<comment type="subcellular location">
    <subcellularLocation>
        <location evidence="1">Membrane</location>
        <topology evidence="1">Multi-pass membrane protein</topology>
    </subcellularLocation>
</comment>
<evidence type="ECO:0000313" key="6">
    <source>
        <dbReference type="EMBL" id="PTX43100.1"/>
    </source>
</evidence>
<evidence type="ECO:0000256" key="2">
    <source>
        <dbReference type="ARBA" id="ARBA00022692"/>
    </source>
</evidence>
<evidence type="ECO:0000256" key="1">
    <source>
        <dbReference type="ARBA" id="ARBA00004141"/>
    </source>
</evidence>
<evidence type="ECO:0000313" key="7">
    <source>
        <dbReference type="Proteomes" id="UP000244174"/>
    </source>
</evidence>
<dbReference type="Proteomes" id="UP000244174">
    <property type="component" value="Unassembled WGS sequence"/>
</dbReference>
<keyword evidence="2 5" id="KW-0812">Transmembrane</keyword>
<dbReference type="AlphaFoldDB" id="A0A2T6AGZ7"/>
<proteinExistence type="predicted"/>
<dbReference type="OrthoDB" id="799482at2"/>
<reference evidence="6 7" key="1">
    <citation type="submission" date="2018-04" db="EMBL/GenBank/DDBJ databases">
        <title>Genomic Encyclopedia of Archaeal and Bacterial Type Strains, Phase II (KMG-II): from individual species to whole genera.</title>
        <authorList>
            <person name="Goeker M."/>
        </authorList>
    </citation>
    <scope>NUCLEOTIDE SEQUENCE [LARGE SCALE GENOMIC DNA]</scope>
    <source>
        <strain evidence="6 7">DSM 23082</strain>
    </source>
</reference>
<dbReference type="InterPro" id="IPR032808">
    <property type="entry name" value="DoxX"/>
</dbReference>
<keyword evidence="7" id="KW-1185">Reference proteome</keyword>
<gene>
    <name evidence="6" type="ORF">C8P64_1626</name>
</gene>